<keyword evidence="12 22" id="KW-0460">Magnesium</keyword>
<evidence type="ECO:0000256" key="9">
    <source>
        <dbReference type="ARBA" id="ARBA00022769"/>
    </source>
</evidence>
<dbReference type="GO" id="GO:0035312">
    <property type="term" value="F:5'-3' DNA exonuclease activity"/>
    <property type="evidence" value="ECO:0007669"/>
    <property type="project" value="UniProtKB-UniRule"/>
</dbReference>
<dbReference type="GO" id="GO:0002376">
    <property type="term" value="P:immune system process"/>
    <property type="evidence" value="ECO:0007669"/>
    <property type="project" value="UniProtKB-KW"/>
</dbReference>
<dbReference type="GO" id="GO:0006298">
    <property type="term" value="P:mismatch repair"/>
    <property type="evidence" value="ECO:0007669"/>
    <property type="project" value="TreeGrafter"/>
</dbReference>
<evidence type="ECO:0000256" key="1">
    <source>
        <dbReference type="ARBA" id="ARBA00004123"/>
    </source>
</evidence>
<evidence type="ECO:0000256" key="18">
    <source>
        <dbReference type="ARBA" id="ARBA00023242"/>
    </source>
</evidence>
<feature type="compositionally biased region" description="Low complexity" evidence="23">
    <location>
        <begin position="456"/>
        <end position="466"/>
    </location>
</feature>
<evidence type="ECO:0000256" key="15">
    <source>
        <dbReference type="ARBA" id="ARBA00022990"/>
    </source>
</evidence>
<dbReference type="SMART" id="SM00279">
    <property type="entry name" value="HhH2"/>
    <property type="match status" value="1"/>
</dbReference>
<dbReference type="InterPro" id="IPR036279">
    <property type="entry name" value="5-3_exonuclease_C_sf"/>
</dbReference>
<feature type="region of interest" description="Disordered" evidence="23">
    <location>
        <begin position="456"/>
        <end position="511"/>
    </location>
</feature>
<keyword evidence="19" id="KW-0469">Meiosis</keyword>
<protein>
    <recommendedName>
        <fullName evidence="3 22">Exonuclease 1</fullName>
        <ecNumber evidence="22">3.1.-.-</ecNumber>
    </recommendedName>
</protein>
<evidence type="ECO:0000256" key="4">
    <source>
        <dbReference type="ARBA" id="ARBA00022553"/>
    </source>
</evidence>
<evidence type="ECO:0000256" key="21">
    <source>
        <dbReference type="ARBA" id="ARBA00064664"/>
    </source>
</evidence>
<dbReference type="GO" id="GO:0051321">
    <property type="term" value="P:meiotic cell cycle"/>
    <property type="evidence" value="ECO:0007669"/>
    <property type="project" value="UniProtKB-KW"/>
</dbReference>
<evidence type="ECO:0000256" key="2">
    <source>
        <dbReference type="ARBA" id="ARBA00010563"/>
    </source>
</evidence>
<keyword evidence="26" id="KW-1185">Reference proteome</keyword>
<dbReference type="Gene3D" id="1.10.150.20">
    <property type="entry name" value="5' to 3' exonuclease, C-terminal subdomain"/>
    <property type="match status" value="1"/>
</dbReference>
<dbReference type="InterPro" id="IPR029060">
    <property type="entry name" value="PIN-like_dom_sf"/>
</dbReference>
<proteinExistence type="inferred from homology"/>
<keyword evidence="13" id="KW-0391">Immunity</keyword>
<dbReference type="GO" id="GO:0005634">
    <property type="term" value="C:nucleus"/>
    <property type="evidence" value="ECO:0007669"/>
    <property type="project" value="UniProtKB-SubCell"/>
</dbReference>
<dbReference type="PRINTS" id="PR00853">
    <property type="entry name" value="XPGRADSUPER"/>
</dbReference>
<dbReference type="GO" id="GO:0017108">
    <property type="term" value="F:5'-flap endonuclease activity"/>
    <property type="evidence" value="ECO:0007669"/>
    <property type="project" value="TreeGrafter"/>
</dbReference>
<comment type="function">
    <text evidence="20">5'-&gt;3' double-stranded DNA exonuclease which may also possess a cryptic 3'-&gt;5' double-stranded DNA exonuclease activity. Functions in DNA mismatch repair (MMR) to excise mismatch-containing DNA tracts directed by strand breaks located either 5' or 3' to the mismatch. Also exhibits endonuclease activity against 5'-overhanging flap structures similar to those generated by displacement synthesis when DNA polymerase encounters the 5'-end of a downstream Okazaki fragment. Required for somatic hypermutation (SHM) and class switch recombination (CSR) of immunoglobulin genes. Essential for male and female meiosis.</text>
</comment>
<dbReference type="InterPro" id="IPR006086">
    <property type="entry name" value="XPG-I_dom"/>
</dbReference>
<evidence type="ECO:0000256" key="14">
    <source>
        <dbReference type="ARBA" id="ARBA00022881"/>
    </source>
</evidence>
<dbReference type="FunFam" id="3.40.50.1010:FF:000111">
    <property type="entry name" value="Exonuclease 1"/>
    <property type="match status" value="1"/>
</dbReference>
<evidence type="ECO:0000259" key="25">
    <source>
        <dbReference type="SMART" id="SM00485"/>
    </source>
</evidence>
<dbReference type="Pfam" id="PF00752">
    <property type="entry name" value="XPG_N"/>
    <property type="match status" value="1"/>
</dbReference>
<evidence type="ECO:0000256" key="20">
    <source>
        <dbReference type="ARBA" id="ARBA00057694"/>
    </source>
</evidence>
<comment type="subunit">
    <text evidence="21">Interacts with the MLH1-PMS2 heterodimer via MLH1. Interacts with MSH3. Interacts with the MSH2-MSH6 heterodimer via MSH2, and this interaction may increase the processivity of the 5'-&gt;3' exonuclease activity. Interacts with PCNA, and this interaction may both stimulate the cryptic 3'-&gt;5' exonuclease activity and suppress the 5'-&gt;3' exonuclease activity. Interacts with WRN, and this interaction stimulates both the 5'-&gt;3' exonuclease activity and cleavage of 5'-overhanging flap structures. Interacts with RECQL/RECQ1, and this interaction stimulates cleavage of 5'-overhanging flap structures. Interacts with DNA helicase ZGRF1; the interaction is increased following DNA damage induction.</text>
</comment>
<dbReference type="SUPFAM" id="SSF47807">
    <property type="entry name" value="5' to 3' exonuclease, C-terminal subdomain"/>
    <property type="match status" value="1"/>
</dbReference>
<feature type="domain" description="XPG N-terminal" evidence="25">
    <location>
        <begin position="1"/>
        <end position="99"/>
    </location>
</feature>
<dbReference type="PANTHER" id="PTHR11081:SF8">
    <property type="entry name" value="EXONUCLEASE 1"/>
    <property type="match status" value="1"/>
</dbReference>
<evidence type="ECO:0000256" key="12">
    <source>
        <dbReference type="ARBA" id="ARBA00022842"/>
    </source>
</evidence>
<organism evidence="26 27">
    <name type="scientific">Mesorhabditis belari</name>
    <dbReference type="NCBI Taxonomy" id="2138241"/>
    <lineage>
        <taxon>Eukaryota</taxon>
        <taxon>Metazoa</taxon>
        <taxon>Ecdysozoa</taxon>
        <taxon>Nematoda</taxon>
        <taxon>Chromadorea</taxon>
        <taxon>Rhabditida</taxon>
        <taxon>Rhabditina</taxon>
        <taxon>Rhabditomorpha</taxon>
        <taxon>Rhabditoidea</taxon>
        <taxon>Rhabditidae</taxon>
        <taxon>Mesorhabditinae</taxon>
        <taxon>Mesorhabditis</taxon>
    </lineage>
</organism>
<evidence type="ECO:0000256" key="19">
    <source>
        <dbReference type="ARBA" id="ARBA00023254"/>
    </source>
</evidence>
<dbReference type="GO" id="GO:0046872">
    <property type="term" value="F:metal ion binding"/>
    <property type="evidence" value="ECO:0007669"/>
    <property type="project" value="UniProtKB-UniRule"/>
</dbReference>
<dbReference type="GO" id="GO:0006310">
    <property type="term" value="P:DNA recombination"/>
    <property type="evidence" value="ECO:0007669"/>
    <property type="project" value="TreeGrafter"/>
</dbReference>
<keyword evidence="7" id="KW-0255">Endonuclease</keyword>
<evidence type="ECO:0000256" key="16">
    <source>
        <dbReference type="ARBA" id="ARBA00023125"/>
    </source>
</evidence>
<sequence>MGISGLLPFVKKACRDGNINELAGLSVAVDASCLLHRGMFGCMDQVATGEETNFYIYYVRKYIKTLLDQKCHVVMVFDGRRLPAKKDTNAERQARREENLSQGHALLSQGKVDEASEKFKRATHITREVVESTVKFFRSYRNVDIIVAPYEADAELAYLSREGLVDAVITQDSDLIVFGCEKIFFKWEHASGSCLIYDRSCLEDCFPTAFKFTFEKFRRVCILAGCDYLQAGLPGVGINKALTFLTKTSQTNPRLMLKKIPTTLRMPKLRVSDEFVEEFIKAENTFLHQVIFDPISRTQQPLTPYPINSENNENFNIMADDSPIHTYAGEVVNPKSSVRLALGNHIDCKGVLEDVFLLSEQPPHWSVWNDQYKSLGTIIRHENKLEKRKQPNNNAIQFDFAENKRVMTPKVQATTTCNGSIQISATAKKSTVTRRLRNEATLNWTVDDMLRLYSSQPLTSSSQNSPFTQQSGSSQSPDRKRKYSADERDDNSDTKDSCDLFSDPESLTDTIENNVHGDSLVVSDVVITRTKEITSSAQSIANLSRLPENPFKKDFGLAGGKIYEPPKRKYRSVGIASQINDVENKIADENVQKTPTSRQTVLTNIRAFGFRSAGLRKVQKESN</sequence>
<name>A0AAF3E917_9BILA</name>
<keyword evidence="17 22" id="KW-0234">DNA repair</keyword>
<dbReference type="SUPFAM" id="SSF88723">
    <property type="entry name" value="PIN domain-like"/>
    <property type="match status" value="1"/>
</dbReference>
<comment type="subcellular location">
    <subcellularLocation>
        <location evidence="1 22">Nucleus</location>
    </subcellularLocation>
</comment>
<feature type="domain" description="XPG-I" evidence="24">
    <location>
        <begin position="139"/>
        <end position="208"/>
    </location>
</feature>
<evidence type="ECO:0000256" key="6">
    <source>
        <dbReference type="ARBA" id="ARBA00022723"/>
    </source>
</evidence>
<dbReference type="InterPro" id="IPR006085">
    <property type="entry name" value="XPG_DNA_repair_N"/>
</dbReference>
<evidence type="ECO:0000313" key="26">
    <source>
        <dbReference type="Proteomes" id="UP000887575"/>
    </source>
</evidence>
<dbReference type="InterPro" id="IPR044752">
    <property type="entry name" value="PIN-like_EXO1"/>
</dbReference>
<keyword evidence="18 22" id="KW-0539">Nucleus</keyword>
<comment type="similarity">
    <text evidence="2 22">Belongs to the XPG/RAD2 endonuclease family. EXO1 subfamily.</text>
</comment>
<keyword evidence="6 22" id="KW-0479">Metal-binding</keyword>
<keyword evidence="15" id="KW-0007">Acetylation</keyword>
<dbReference type="AlphaFoldDB" id="A0AAF3E917"/>
<keyword evidence="14 22" id="KW-0267">Excision nuclease</keyword>
<keyword evidence="9 22" id="KW-0228">DNA excision</keyword>
<dbReference type="InterPro" id="IPR008918">
    <property type="entry name" value="HhH2"/>
</dbReference>
<dbReference type="GO" id="GO:0003677">
    <property type="term" value="F:DNA binding"/>
    <property type="evidence" value="ECO:0007669"/>
    <property type="project" value="UniProtKB-UniRule"/>
</dbReference>
<dbReference type="CDD" id="cd09857">
    <property type="entry name" value="PIN_EXO1"/>
    <property type="match status" value="1"/>
</dbReference>
<accession>A0AAF3E917</accession>
<keyword evidence="10 22" id="KW-0378">Hydrolase</keyword>
<feature type="compositionally biased region" description="Basic and acidic residues" evidence="23">
    <location>
        <begin position="483"/>
        <end position="498"/>
    </location>
</feature>
<evidence type="ECO:0000256" key="22">
    <source>
        <dbReference type="RuleBase" id="RU910737"/>
    </source>
</evidence>
<dbReference type="SMART" id="SM00484">
    <property type="entry name" value="XPGI"/>
    <property type="match status" value="1"/>
</dbReference>
<feature type="compositionally biased region" description="Polar residues" evidence="23">
    <location>
        <begin position="467"/>
        <end position="476"/>
    </location>
</feature>
<dbReference type="FunFam" id="1.10.150.20:FF:000011">
    <property type="entry name" value="exonuclease 1"/>
    <property type="match status" value="1"/>
</dbReference>
<evidence type="ECO:0000256" key="5">
    <source>
        <dbReference type="ARBA" id="ARBA00022722"/>
    </source>
</evidence>
<keyword evidence="4" id="KW-0597">Phosphoprotein</keyword>
<evidence type="ECO:0000256" key="23">
    <source>
        <dbReference type="SAM" id="MobiDB-lite"/>
    </source>
</evidence>
<keyword evidence="8 22" id="KW-0227">DNA damage</keyword>
<evidence type="ECO:0000256" key="13">
    <source>
        <dbReference type="ARBA" id="ARBA00022859"/>
    </source>
</evidence>
<reference evidence="27" key="1">
    <citation type="submission" date="2024-02" db="UniProtKB">
        <authorList>
            <consortium name="WormBaseParasite"/>
        </authorList>
    </citation>
    <scope>IDENTIFICATION</scope>
</reference>
<dbReference type="Pfam" id="PF00867">
    <property type="entry name" value="XPG_I"/>
    <property type="match status" value="1"/>
</dbReference>
<comment type="cofactor">
    <cofactor evidence="22">
        <name>Mg(2+)</name>
        <dbReference type="ChEBI" id="CHEBI:18420"/>
    </cofactor>
    <text evidence="22">Binds 2 magnesium ions per subunit. They probably participate in the reaction catalyzed by the enzyme. May bind an additional third magnesium ion after substrate binding.</text>
</comment>
<evidence type="ECO:0000256" key="10">
    <source>
        <dbReference type="ARBA" id="ARBA00022801"/>
    </source>
</evidence>
<dbReference type="Gene3D" id="3.40.50.1010">
    <property type="entry name" value="5'-nuclease"/>
    <property type="match status" value="1"/>
</dbReference>
<evidence type="ECO:0000256" key="8">
    <source>
        <dbReference type="ARBA" id="ARBA00022763"/>
    </source>
</evidence>
<evidence type="ECO:0000256" key="11">
    <source>
        <dbReference type="ARBA" id="ARBA00022839"/>
    </source>
</evidence>
<dbReference type="PANTHER" id="PTHR11081">
    <property type="entry name" value="FLAP ENDONUCLEASE FAMILY MEMBER"/>
    <property type="match status" value="1"/>
</dbReference>
<keyword evidence="5 22" id="KW-0540">Nuclease</keyword>
<dbReference type="InterPro" id="IPR006084">
    <property type="entry name" value="XPG/Rad2"/>
</dbReference>
<evidence type="ECO:0000256" key="3">
    <source>
        <dbReference type="ARBA" id="ARBA00020324"/>
    </source>
</evidence>
<evidence type="ECO:0000256" key="17">
    <source>
        <dbReference type="ARBA" id="ARBA00023204"/>
    </source>
</evidence>
<evidence type="ECO:0000259" key="24">
    <source>
        <dbReference type="SMART" id="SM00484"/>
    </source>
</evidence>
<dbReference type="SMART" id="SM00485">
    <property type="entry name" value="XPGN"/>
    <property type="match status" value="1"/>
</dbReference>
<dbReference type="EC" id="3.1.-.-" evidence="22"/>
<keyword evidence="11 22" id="KW-0269">Exonuclease</keyword>
<dbReference type="WBParaSite" id="MBELARI_LOCUS10406">
    <property type="protein sequence ID" value="MBELARI_LOCUS10406"/>
    <property type="gene ID" value="MBELARI_LOCUS10406"/>
</dbReference>
<dbReference type="Proteomes" id="UP000887575">
    <property type="component" value="Unassembled WGS sequence"/>
</dbReference>
<evidence type="ECO:0000256" key="7">
    <source>
        <dbReference type="ARBA" id="ARBA00022759"/>
    </source>
</evidence>
<keyword evidence="16 22" id="KW-0238">DNA-binding</keyword>
<evidence type="ECO:0000313" key="27">
    <source>
        <dbReference type="WBParaSite" id="MBELARI_LOCUS10406"/>
    </source>
</evidence>